<accession>A0A8J3E9T6</accession>
<gene>
    <name evidence="4" type="ORF">GCM10010964_01710</name>
</gene>
<dbReference type="SUPFAM" id="SSF48600">
    <property type="entry name" value="Chorismate mutase II"/>
    <property type="match status" value="1"/>
</dbReference>
<dbReference type="EC" id="5.4.99.5" evidence="1"/>
<dbReference type="GO" id="GO:0004106">
    <property type="term" value="F:chorismate mutase activity"/>
    <property type="evidence" value="ECO:0007669"/>
    <property type="project" value="UniProtKB-EC"/>
</dbReference>
<proteinExistence type="predicted"/>
<dbReference type="InterPro" id="IPR036263">
    <property type="entry name" value="Chorismate_II_sf"/>
</dbReference>
<dbReference type="InterPro" id="IPR002701">
    <property type="entry name" value="CM_II_prokaryot"/>
</dbReference>
<dbReference type="Proteomes" id="UP000597507">
    <property type="component" value="Unassembled WGS sequence"/>
</dbReference>
<feature type="compositionally biased region" description="Low complexity" evidence="2">
    <location>
        <begin position="15"/>
        <end position="32"/>
    </location>
</feature>
<dbReference type="AlphaFoldDB" id="A0A8J3E9T6"/>
<evidence type="ECO:0000313" key="5">
    <source>
        <dbReference type="Proteomes" id="UP000597507"/>
    </source>
</evidence>
<dbReference type="InterPro" id="IPR036979">
    <property type="entry name" value="CM_dom_sf"/>
</dbReference>
<dbReference type="GO" id="GO:0046417">
    <property type="term" value="P:chorismate metabolic process"/>
    <property type="evidence" value="ECO:0007669"/>
    <property type="project" value="InterPro"/>
</dbReference>
<dbReference type="Pfam" id="PF01817">
    <property type="entry name" value="CM_2"/>
    <property type="match status" value="1"/>
</dbReference>
<sequence>MLRAHSARAMSQSQAPQTPRAPAGAAPAAAASPEPPPFDLAAFRAELDRLDDALHDLLMRRFALVERMAGSGTKGNGPALRPGREAQILRRLLARHAGPMPAAALVRLWREILAASTALQGPFSVAVFAPSAGSGHARLAREHFGAATPIRTLPTPARALAAIAAGEASVAVLPAPEEEDTPEAAWWTKLDSPRIQVVARLPFFRPRFVEGDPEALVLSVVPADPTGRDRTLIRLEVEAGQSRARLSAALAAAGLAPRSLMLQRHDAATLALAEVEGYLAGDAAAAAQLESLPFARAQILGAYAVPETGE</sequence>
<evidence type="ECO:0000256" key="2">
    <source>
        <dbReference type="SAM" id="MobiDB-lite"/>
    </source>
</evidence>
<reference evidence="4 5" key="1">
    <citation type="journal article" date="2014" name="Int. J. Syst. Evol. Microbiol.">
        <title>Complete genome sequence of Corynebacterium casei LMG S-19264T (=DSM 44701T), isolated from a smear-ripened cheese.</title>
        <authorList>
            <consortium name="US DOE Joint Genome Institute (JGI-PGF)"/>
            <person name="Walter F."/>
            <person name="Albersmeier A."/>
            <person name="Kalinowski J."/>
            <person name="Ruckert C."/>
        </authorList>
    </citation>
    <scope>NUCLEOTIDE SEQUENCE [LARGE SCALE GENOMIC DNA]</scope>
    <source>
        <strain evidence="4 5">CGMCC 1.16330</strain>
    </source>
</reference>
<organism evidence="4 5">
    <name type="scientific">Caldovatus sediminis</name>
    <dbReference type="NCBI Taxonomy" id="2041189"/>
    <lineage>
        <taxon>Bacteria</taxon>
        <taxon>Pseudomonadati</taxon>
        <taxon>Pseudomonadota</taxon>
        <taxon>Alphaproteobacteria</taxon>
        <taxon>Acetobacterales</taxon>
        <taxon>Roseomonadaceae</taxon>
        <taxon>Caldovatus</taxon>
    </lineage>
</organism>
<keyword evidence="5" id="KW-1185">Reference proteome</keyword>
<evidence type="ECO:0000259" key="3">
    <source>
        <dbReference type="PROSITE" id="PS51168"/>
    </source>
</evidence>
<dbReference type="EMBL" id="BMKS01000001">
    <property type="protein sequence ID" value="GGG17099.1"/>
    <property type="molecule type" value="Genomic_DNA"/>
</dbReference>
<feature type="region of interest" description="Disordered" evidence="2">
    <location>
        <begin position="1"/>
        <end position="35"/>
    </location>
</feature>
<protein>
    <recommendedName>
        <fullName evidence="1">chorismate mutase</fullName>
        <ecNumber evidence="1">5.4.99.5</ecNumber>
    </recommendedName>
</protein>
<dbReference type="PROSITE" id="PS51168">
    <property type="entry name" value="CHORISMATE_MUT_2"/>
    <property type="match status" value="1"/>
</dbReference>
<comment type="caution">
    <text evidence="4">The sequence shown here is derived from an EMBL/GenBank/DDBJ whole genome shotgun (WGS) entry which is preliminary data.</text>
</comment>
<dbReference type="SMART" id="SM00830">
    <property type="entry name" value="CM_2"/>
    <property type="match status" value="1"/>
</dbReference>
<dbReference type="Gene3D" id="1.20.59.10">
    <property type="entry name" value="Chorismate mutase"/>
    <property type="match status" value="1"/>
</dbReference>
<evidence type="ECO:0000313" key="4">
    <source>
        <dbReference type="EMBL" id="GGG17099.1"/>
    </source>
</evidence>
<evidence type="ECO:0000256" key="1">
    <source>
        <dbReference type="ARBA" id="ARBA00012404"/>
    </source>
</evidence>
<feature type="domain" description="Chorismate mutase" evidence="3">
    <location>
        <begin position="34"/>
        <end position="124"/>
    </location>
</feature>
<name>A0A8J3E9T6_9PROT</name>